<evidence type="ECO:0000256" key="4">
    <source>
        <dbReference type="ARBA" id="ARBA00022692"/>
    </source>
</evidence>
<evidence type="ECO:0000256" key="5">
    <source>
        <dbReference type="ARBA" id="ARBA00022729"/>
    </source>
</evidence>
<keyword evidence="9" id="KW-1185">Reference proteome</keyword>
<evidence type="ECO:0000256" key="1">
    <source>
        <dbReference type="ARBA" id="ARBA00004571"/>
    </source>
</evidence>
<evidence type="ECO:0000313" key="8">
    <source>
        <dbReference type="EMBL" id="MDV3443851.1"/>
    </source>
</evidence>
<comment type="similarity">
    <text evidence="2">Belongs to the OmpP1/FadL family.</text>
</comment>
<organism evidence="8 9">
    <name type="scientific">Metapseudomonas otitidis</name>
    <dbReference type="NCBI Taxonomy" id="319939"/>
    <lineage>
        <taxon>Bacteria</taxon>
        <taxon>Pseudomonadati</taxon>
        <taxon>Pseudomonadota</taxon>
        <taxon>Gammaproteobacteria</taxon>
        <taxon>Pseudomonadales</taxon>
        <taxon>Pseudomonadaceae</taxon>
        <taxon>Metapseudomonas</taxon>
    </lineage>
</organism>
<comment type="caution">
    <text evidence="8">The sequence shown here is derived from an EMBL/GenBank/DDBJ whole genome shotgun (WGS) entry which is preliminary data.</text>
</comment>
<evidence type="ECO:0000256" key="2">
    <source>
        <dbReference type="ARBA" id="ARBA00008163"/>
    </source>
</evidence>
<dbReference type="SUPFAM" id="SSF56935">
    <property type="entry name" value="Porins"/>
    <property type="match status" value="1"/>
</dbReference>
<dbReference type="Pfam" id="PF03349">
    <property type="entry name" value="Toluene_X"/>
    <property type="match status" value="1"/>
</dbReference>
<keyword evidence="5" id="KW-0732">Signal</keyword>
<comment type="subcellular location">
    <subcellularLocation>
        <location evidence="1">Cell outer membrane</location>
        <topology evidence="1">Multi-pass membrane protein</topology>
    </subcellularLocation>
</comment>
<keyword evidence="6" id="KW-0472">Membrane</keyword>
<dbReference type="PANTHER" id="PTHR35093:SF8">
    <property type="entry name" value="OUTER MEMBRANE PROTEIN NMB0088-RELATED"/>
    <property type="match status" value="1"/>
</dbReference>
<dbReference type="InterPro" id="IPR005017">
    <property type="entry name" value="OMPP1/FadL/TodX"/>
</dbReference>
<sequence length="164" mass="17229">MQAQLANDLTIGNPKAMAMANAVTADSTGIDAVHYNPAALVKLKGRQTTVKVIAGVMDIRAKFDAPADYGFFGYKNDSVAGASSRTLTPAMYLPGMGGMTDMPLLAAPLAGLSINPPGSKFTFATNVYAPMALGYSRDSDSDPARFQGRQVAIQRITYFSPSVG</sequence>
<reference evidence="8 9" key="1">
    <citation type="submission" date="2023-10" db="EMBL/GenBank/DDBJ databases">
        <title>Pseudomonas otitidis isolated from a paediatric patient with cystic fibrosis in Chile.</title>
        <authorList>
            <person name="Amsteins-Romero L."/>
            <person name="Opazo-Capurro A."/>
            <person name="Matus-Kohler M."/>
            <person name="Gonzalez-Rocha G."/>
        </authorList>
    </citation>
    <scope>NUCLEOTIDE SEQUENCE [LARGE SCALE GENOMIC DNA]</scope>
    <source>
        <strain evidence="8 9">P-714</strain>
    </source>
</reference>
<protein>
    <submittedName>
        <fullName evidence="8">Outer membrane protein transport protein</fullName>
    </submittedName>
</protein>
<dbReference type="PANTHER" id="PTHR35093">
    <property type="entry name" value="OUTER MEMBRANE PROTEIN NMB0088-RELATED"/>
    <property type="match status" value="1"/>
</dbReference>
<evidence type="ECO:0000256" key="3">
    <source>
        <dbReference type="ARBA" id="ARBA00022452"/>
    </source>
</evidence>
<evidence type="ECO:0000256" key="6">
    <source>
        <dbReference type="ARBA" id="ARBA00023136"/>
    </source>
</evidence>
<keyword evidence="3" id="KW-1134">Transmembrane beta strand</keyword>
<gene>
    <name evidence="8" type="ORF">R0G64_31025</name>
</gene>
<proteinExistence type="inferred from homology"/>
<feature type="non-terminal residue" evidence="8">
    <location>
        <position position="164"/>
    </location>
</feature>
<dbReference type="EMBL" id="JAWJUL010000295">
    <property type="protein sequence ID" value="MDV3443851.1"/>
    <property type="molecule type" value="Genomic_DNA"/>
</dbReference>
<dbReference type="Proteomes" id="UP001273935">
    <property type="component" value="Unassembled WGS sequence"/>
</dbReference>
<keyword evidence="7" id="KW-0998">Cell outer membrane</keyword>
<dbReference type="RefSeq" id="WP_317234824.1">
    <property type="nucleotide sequence ID" value="NZ_JAWJUL010000295.1"/>
</dbReference>
<name>A0ABU3Y102_9GAMM</name>
<accession>A0ABU3Y102</accession>
<keyword evidence="4" id="KW-0812">Transmembrane</keyword>
<evidence type="ECO:0000313" key="9">
    <source>
        <dbReference type="Proteomes" id="UP001273935"/>
    </source>
</evidence>
<evidence type="ECO:0000256" key="7">
    <source>
        <dbReference type="ARBA" id="ARBA00023237"/>
    </source>
</evidence>
<dbReference type="Gene3D" id="2.40.160.60">
    <property type="entry name" value="Outer membrane protein transport protein (OMPP1/FadL/TodX)"/>
    <property type="match status" value="1"/>
</dbReference>